<name>A0A6A6PLC7_9PEZI</name>
<gene>
    <name evidence="2" type="ORF">BDY17DRAFT_254824</name>
</gene>
<reference evidence="2" key="1">
    <citation type="journal article" date="2020" name="Stud. Mycol.">
        <title>101 Dothideomycetes genomes: a test case for predicting lifestyles and emergence of pathogens.</title>
        <authorList>
            <person name="Haridas S."/>
            <person name="Albert R."/>
            <person name="Binder M."/>
            <person name="Bloem J."/>
            <person name="Labutti K."/>
            <person name="Salamov A."/>
            <person name="Andreopoulos B."/>
            <person name="Baker S."/>
            <person name="Barry K."/>
            <person name="Bills G."/>
            <person name="Bluhm B."/>
            <person name="Cannon C."/>
            <person name="Castanera R."/>
            <person name="Culley D."/>
            <person name="Daum C."/>
            <person name="Ezra D."/>
            <person name="Gonzalez J."/>
            <person name="Henrissat B."/>
            <person name="Kuo A."/>
            <person name="Liang C."/>
            <person name="Lipzen A."/>
            <person name="Lutzoni F."/>
            <person name="Magnuson J."/>
            <person name="Mondo S."/>
            <person name="Nolan M."/>
            <person name="Ohm R."/>
            <person name="Pangilinan J."/>
            <person name="Park H.-J."/>
            <person name="Ramirez L."/>
            <person name="Alfaro M."/>
            <person name="Sun H."/>
            <person name="Tritt A."/>
            <person name="Yoshinaga Y."/>
            <person name="Zwiers L.-H."/>
            <person name="Turgeon B."/>
            <person name="Goodwin S."/>
            <person name="Spatafora J."/>
            <person name="Crous P."/>
            <person name="Grigoriev I."/>
        </authorList>
    </citation>
    <scope>NUCLEOTIDE SEQUENCE</scope>
    <source>
        <strain evidence="2">CBS 113389</strain>
    </source>
</reference>
<feature type="region of interest" description="Disordered" evidence="1">
    <location>
        <begin position="1"/>
        <end position="55"/>
    </location>
</feature>
<dbReference type="Proteomes" id="UP000799767">
    <property type="component" value="Unassembled WGS sequence"/>
</dbReference>
<evidence type="ECO:0000256" key="1">
    <source>
        <dbReference type="SAM" id="MobiDB-lite"/>
    </source>
</evidence>
<dbReference type="RefSeq" id="XP_033587034.1">
    <property type="nucleotide sequence ID" value="XM_033731470.1"/>
</dbReference>
<evidence type="ECO:0000313" key="3">
    <source>
        <dbReference type="Proteomes" id="UP000799767"/>
    </source>
</evidence>
<accession>A0A6A6PLC7</accession>
<evidence type="ECO:0000313" key="2">
    <source>
        <dbReference type="EMBL" id="KAF2480464.1"/>
    </source>
</evidence>
<dbReference type="OrthoDB" id="5396360at2759"/>
<feature type="non-terminal residue" evidence="2">
    <location>
        <position position="161"/>
    </location>
</feature>
<dbReference type="AlphaFoldDB" id="A0A6A6PLC7"/>
<proteinExistence type="predicted"/>
<sequence>MEGSERDAAMPAPPRDVPIRDSAPPSSSRTLVHSNEQSRPSNGSEQSHNPGADVWAGAISRLQTQVSSNTSLLESQRRQIQRLEMDVRTLGDEIRGVVTALNEVRADMHIKGSAPGPGRHDPGDFDYLIEQVNAINGKANEVDGIKLQLISMKNRMKRLEE</sequence>
<feature type="compositionally biased region" description="Polar residues" evidence="1">
    <location>
        <begin position="24"/>
        <end position="49"/>
    </location>
</feature>
<dbReference type="GeneID" id="54472472"/>
<dbReference type="EMBL" id="MU001639">
    <property type="protein sequence ID" value="KAF2480464.1"/>
    <property type="molecule type" value="Genomic_DNA"/>
</dbReference>
<keyword evidence="3" id="KW-1185">Reference proteome</keyword>
<organism evidence="2 3">
    <name type="scientific">Neohortaea acidophila</name>
    <dbReference type="NCBI Taxonomy" id="245834"/>
    <lineage>
        <taxon>Eukaryota</taxon>
        <taxon>Fungi</taxon>
        <taxon>Dikarya</taxon>
        <taxon>Ascomycota</taxon>
        <taxon>Pezizomycotina</taxon>
        <taxon>Dothideomycetes</taxon>
        <taxon>Dothideomycetidae</taxon>
        <taxon>Mycosphaerellales</taxon>
        <taxon>Teratosphaeriaceae</taxon>
        <taxon>Neohortaea</taxon>
    </lineage>
</organism>
<protein>
    <submittedName>
        <fullName evidence="2">Uncharacterized protein</fullName>
    </submittedName>
</protein>